<evidence type="ECO:0000256" key="1">
    <source>
        <dbReference type="SAM" id="SignalP"/>
    </source>
</evidence>
<keyword evidence="1" id="KW-0732">Signal</keyword>
<protein>
    <recommendedName>
        <fullName evidence="2">NTF2-like domain-containing protein</fullName>
    </recommendedName>
</protein>
<gene>
    <name evidence="3" type="ORF">ZT3D7_G3315</name>
</gene>
<dbReference type="EMBL" id="LT853693">
    <property type="protein sequence ID" value="SMQ48166.1"/>
    <property type="molecule type" value="Genomic_DNA"/>
</dbReference>
<evidence type="ECO:0000313" key="4">
    <source>
        <dbReference type="Proteomes" id="UP000215127"/>
    </source>
</evidence>
<feature type="domain" description="NTF2-like" evidence="2">
    <location>
        <begin position="21"/>
        <end position="166"/>
    </location>
</feature>
<reference evidence="3 4" key="1">
    <citation type="submission" date="2016-06" db="EMBL/GenBank/DDBJ databases">
        <authorList>
            <person name="Kjaerup R.B."/>
            <person name="Dalgaard T.S."/>
            <person name="Juul-Madsen H.R."/>
        </authorList>
    </citation>
    <scope>NUCLEOTIDE SEQUENCE [LARGE SCALE GENOMIC DNA]</scope>
</reference>
<accession>A0A1X7RL81</accession>
<sequence>MLSYLLLLTTLLSLILPSIAKCLCDETANNVALNFQHLFQDYSPEYVDTVLAVDFTDQTDSVAWLISNGTDCPKQLGVPTLTGLAEFKAAQESQPNLPFPILNVFHNCDSVFVRWKFDILPQQVQGIAILNTIPNPDSRAASAQPFLIKNVFSEFNTGAFTHDLGWFNGTSPCEGSEKRECLKKGWAVGVAM</sequence>
<evidence type="ECO:0000313" key="3">
    <source>
        <dbReference type="EMBL" id="SMQ48166.1"/>
    </source>
</evidence>
<dbReference type="InterPro" id="IPR058645">
    <property type="entry name" value="NTF2-like_dom_7"/>
</dbReference>
<proteinExistence type="predicted"/>
<feature type="chain" id="PRO_5012146318" description="NTF2-like domain-containing protein" evidence="1">
    <location>
        <begin position="21"/>
        <end position="192"/>
    </location>
</feature>
<feature type="signal peptide" evidence="1">
    <location>
        <begin position="1"/>
        <end position="20"/>
    </location>
</feature>
<dbReference type="AlphaFoldDB" id="A0A1X7RL81"/>
<dbReference type="Proteomes" id="UP000215127">
    <property type="component" value="Chromosome 2"/>
</dbReference>
<keyword evidence="4" id="KW-1185">Reference proteome</keyword>
<organism evidence="3 4">
    <name type="scientific">Zymoseptoria tritici (strain ST99CH_3D7)</name>
    <dbReference type="NCBI Taxonomy" id="1276538"/>
    <lineage>
        <taxon>Eukaryota</taxon>
        <taxon>Fungi</taxon>
        <taxon>Dikarya</taxon>
        <taxon>Ascomycota</taxon>
        <taxon>Pezizomycotina</taxon>
        <taxon>Dothideomycetes</taxon>
        <taxon>Dothideomycetidae</taxon>
        <taxon>Mycosphaerellales</taxon>
        <taxon>Mycosphaerellaceae</taxon>
        <taxon>Zymoseptoria</taxon>
    </lineage>
</organism>
<dbReference type="Pfam" id="PF26534">
    <property type="entry name" value="NTF2_7"/>
    <property type="match status" value="1"/>
</dbReference>
<evidence type="ECO:0000259" key="2">
    <source>
        <dbReference type="Pfam" id="PF26534"/>
    </source>
</evidence>
<name>A0A1X7RL81_ZYMT9</name>